<dbReference type="OrthoDB" id="1100010at2759"/>
<dbReference type="PANTHER" id="PTHR31422">
    <property type="entry name" value="BNAANNG28530D PROTEIN"/>
    <property type="match status" value="1"/>
</dbReference>
<keyword evidence="4 6" id="KW-0472">Membrane</keyword>
<dbReference type="GO" id="GO:0016020">
    <property type="term" value="C:membrane"/>
    <property type="evidence" value="ECO:0007669"/>
    <property type="project" value="UniProtKB-SubCell"/>
</dbReference>
<evidence type="ECO:0000313" key="8">
    <source>
        <dbReference type="EMBL" id="GER42096.1"/>
    </source>
</evidence>
<dbReference type="EMBL" id="BKCP01006294">
    <property type="protein sequence ID" value="GER42096.1"/>
    <property type="molecule type" value="Genomic_DNA"/>
</dbReference>
<feature type="transmembrane region" description="Helical" evidence="6">
    <location>
        <begin position="20"/>
        <end position="42"/>
    </location>
</feature>
<keyword evidence="2 6" id="KW-0812">Transmembrane</keyword>
<dbReference type="PROSITE" id="PS51775">
    <property type="entry name" value="GTD_BINDING"/>
    <property type="match status" value="1"/>
</dbReference>
<comment type="subcellular location">
    <subcellularLocation>
        <location evidence="1">Membrane</location>
    </subcellularLocation>
</comment>
<evidence type="ECO:0000256" key="1">
    <source>
        <dbReference type="ARBA" id="ARBA00004370"/>
    </source>
</evidence>
<feature type="domain" description="GTD-binding" evidence="7">
    <location>
        <begin position="120"/>
        <end position="218"/>
    </location>
</feature>
<keyword evidence="3 6" id="KW-1133">Transmembrane helix</keyword>
<sequence>MDFTALLKGSIMDYELGFGFYTIGLLFKLLPQFLCIFLFFGFGMKLLCSDRFVRVLVRFVCDSRNWFCSENAADGDKKGMLLQKPNPDTDLVDFDSDDEFDDAENWEDDENWCKDEDLESDLWKLMKISKMERRRANAALSELAKERAASASAAEEAMAMILRLQNEKSLIELESSQYKRLAEEKQIHDQEVIRSLRWLVWRHESERSLLEDQLKYCRKKLKLCSSVQHEDDEEARMSSFNGNILDTLENVLYSSRDPNLLSP</sequence>
<dbReference type="AlphaFoldDB" id="A0A5A7QAY2"/>
<name>A0A5A7QAY2_STRAF</name>
<evidence type="ECO:0000256" key="4">
    <source>
        <dbReference type="ARBA" id="ARBA00023136"/>
    </source>
</evidence>
<reference evidence="9" key="1">
    <citation type="journal article" date="2019" name="Curr. Biol.">
        <title>Genome Sequence of Striga asiatica Provides Insight into the Evolution of Plant Parasitism.</title>
        <authorList>
            <person name="Yoshida S."/>
            <person name="Kim S."/>
            <person name="Wafula E.K."/>
            <person name="Tanskanen J."/>
            <person name="Kim Y.M."/>
            <person name="Honaas L."/>
            <person name="Yang Z."/>
            <person name="Spallek T."/>
            <person name="Conn C.E."/>
            <person name="Ichihashi Y."/>
            <person name="Cheong K."/>
            <person name="Cui S."/>
            <person name="Der J.P."/>
            <person name="Gundlach H."/>
            <person name="Jiao Y."/>
            <person name="Hori C."/>
            <person name="Ishida J.K."/>
            <person name="Kasahara H."/>
            <person name="Kiba T."/>
            <person name="Kim M.S."/>
            <person name="Koo N."/>
            <person name="Laohavisit A."/>
            <person name="Lee Y.H."/>
            <person name="Lumba S."/>
            <person name="McCourt P."/>
            <person name="Mortimer J.C."/>
            <person name="Mutuku J.M."/>
            <person name="Nomura T."/>
            <person name="Sasaki-Sekimoto Y."/>
            <person name="Seto Y."/>
            <person name="Wang Y."/>
            <person name="Wakatake T."/>
            <person name="Sakakibara H."/>
            <person name="Demura T."/>
            <person name="Yamaguchi S."/>
            <person name="Yoneyama K."/>
            <person name="Manabe R.I."/>
            <person name="Nelson D.C."/>
            <person name="Schulman A.H."/>
            <person name="Timko M.P."/>
            <person name="dePamphilis C.W."/>
            <person name="Choi D."/>
            <person name="Shirasu K."/>
        </authorList>
    </citation>
    <scope>NUCLEOTIDE SEQUENCE [LARGE SCALE GENOMIC DNA]</scope>
    <source>
        <strain evidence="9">cv. UVA1</strain>
    </source>
</reference>
<feature type="coiled-coil region" evidence="5">
    <location>
        <begin position="154"/>
        <end position="184"/>
    </location>
</feature>
<keyword evidence="5" id="KW-0175">Coiled coil</keyword>
<proteinExistence type="predicted"/>
<dbReference type="InterPro" id="IPR007656">
    <property type="entry name" value="GTD-bd"/>
</dbReference>
<evidence type="ECO:0000313" key="9">
    <source>
        <dbReference type="Proteomes" id="UP000325081"/>
    </source>
</evidence>
<comment type="caution">
    <text evidence="8">The sequence shown here is derived from an EMBL/GenBank/DDBJ whole genome shotgun (WGS) entry which is preliminary data.</text>
</comment>
<evidence type="ECO:0000256" key="5">
    <source>
        <dbReference type="SAM" id="Coils"/>
    </source>
</evidence>
<dbReference type="Proteomes" id="UP000325081">
    <property type="component" value="Unassembled WGS sequence"/>
</dbReference>
<evidence type="ECO:0000259" key="7">
    <source>
        <dbReference type="PROSITE" id="PS51775"/>
    </source>
</evidence>
<evidence type="ECO:0000256" key="2">
    <source>
        <dbReference type="ARBA" id="ARBA00022692"/>
    </source>
</evidence>
<evidence type="ECO:0000256" key="3">
    <source>
        <dbReference type="ARBA" id="ARBA00022989"/>
    </source>
</evidence>
<keyword evidence="9" id="KW-1185">Reference proteome</keyword>
<accession>A0A5A7QAY2</accession>
<protein>
    <recommendedName>
        <fullName evidence="7">GTD-binding domain-containing protein</fullName>
    </recommendedName>
</protein>
<organism evidence="8 9">
    <name type="scientific">Striga asiatica</name>
    <name type="common">Asiatic witchweed</name>
    <name type="synonym">Buchnera asiatica</name>
    <dbReference type="NCBI Taxonomy" id="4170"/>
    <lineage>
        <taxon>Eukaryota</taxon>
        <taxon>Viridiplantae</taxon>
        <taxon>Streptophyta</taxon>
        <taxon>Embryophyta</taxon>
        <taxon>Tracheophyta</taxon>
        <taxon>Spermatophyta</taxon>
        <taxon>Magnoliopsida</taxon>
        <taxon>eudicotyledons</taxon>
        <taxon>Gunneridae</taxon>
        <taxon>Pentapetalae</taxon>
        <taxon>asterids</taxon>
        <taxon>lamiids</taxon>
        <taxon>Lamiales</taxon>
        <taxon>Orobanchaceae</taxon>
        <taxon>Buchnereae</taxon>
        <taxon>Striga</taxon>
    </lineage>
</organism>
<dbReference type="GO" id="GO:0080115">
    <property type="term" value="F:myosin XI tail binding"/>
    <property type="evidence" value="ECO:0007669"/>
    <property type="project" value="UniProtKB-ARBA"/>
</dbReference>
<evidence type="ECO:0000256" key="6">
    <source>
        <dbReference type="SAM" id="Phobius"/>
    </source>
</evidence>
<gene>
    <name evidence="8" type="ORF">STAS_18860</name>
</gene>
<dbReference type="Pfam" id="PF04576">
    <property type="entry name" value="Zein-binding"/>
    <property type="match status" value="1"/>
</dbReference>
<dbReference type="PANTHER" id="PTHR31422:SF2">
    <property type="entry name" value="PROTEIN FLOURY 1-LIKE"/>
    <property type="match status" value="1"/>
</dbReference>